<dbReference type="AlphaFoldDB" id="A0A8D9ASD4"/>
<evidence type="ECO:0000259" key="1">
    <source>
        <dbReference type="PROSITE" id="PS50853"/>
    </source>
</evidence>
<dbReference type="EMBL" id="HBUF01586341">
    <property type="protein sequence ID" value="CAG6771919.1"/>
    <property type="molecule type" value="Transcribed_RNA"/>
</dbReference>
<feature type="domain" description="Fibronectin type-III" evidence="1">
    <location>
        <begin position="39"/>
        <end position="102"/>
    </location>
</feature>
<dbReference type="InterPro" id="IPR003961">
    <property type="entry name" value="FN3_dom"/>
</dbReference>
<organism evidence="2">
    <name type="scientific">Cacopsylla melanoneura</name>
    <dbReference type="NCBI Taxonomy" id="428564"/>
    <lineage>
        <taxon>Eukaryota</taxon>
        <taxon>Metazoa</taxon>
        <taxon>Ecdysozoa</taxon>
        <taxon>Arthropoda</taxon>
        <taxon>Hexapoda</taxon>
        <taxon>Insecta</taxon>
        <taxon>Pterygota</taxon>
        <taxon>Neoptera</taxon>
        <taxon>Paraneoptera</taxon>
        <taxon>Hemiptera</taxon>
        <taxon>Sternorrhyncha</taxon>
        <taxon>Psylloidea</taxon>
        <taxon>Psyllidae</taxon>
        <taxon>Psyllinae</taxon>
        <taxon>Cacopsylla</taxon>
    </lineage>
</organism>
<dbReference type="CDD" id="cd00063">
    <property type="entry name" value="FN3"/>
    <property type="match status" value="1"/>
</dbReference>
<dbReference type="Gene3D" id="2.60.40.10">
    <property type="entry name" value="Immunoglobulins"/>
    <property type="match status" value="1"/>
</dbReference>
<dbReference type="InterPro" id="IPR036116">
    <property type="entry name" value="FN3_sf"/>
</dbReference>
<dbReference type="SUPFAM" id="SSF49265">
    <property type="entry name" value="Fibronectin type III"/>
    <property type="match status" value="1"/>
</dbReference>
<sequence>MSIEPVLNADLGIFKIVARNKKGQTVTRCRVFEATTPMAPDSPEAVDISDTEILLRWKQPSYDAHAPVICYSLQYKEADDVEWFNLANNIDHEFWRVTPPSS</sequence>
<proteinExistence type="predicted"/>
<dbReference type="InterPro" id="IPR013783">
    <property type="entry name" value="Ig-like_fold"/>
</dbReference>
<accession>A0A8D9ASD4</accession>
<reference evidence="2" key="1">
    <citation type="submission" date="2021-05" db="EMBL/GenBank/DDBJ databases">
        <authorList>
            <person name="Alioto T."/>
            <person name="Alioto T."/>
            <person name="Gomez Garrido J."/>
        </authorList>
    </citation>
    <scope>NUCLEOTIDE SEQUENCE</scope>
</reference>
<evidence type="ECO:0000313" key="2">
    <source>
        <dbReference type="EMBL" id="CAG6771918.1"/>
    </source>
</evidence>
<dbReference type="PROSITE" id="PS50853">
    <property type="entry name" value="FN3"/>
    <property type="match status" value="1"/>
</dbReference>
<protein>
    <submittedName>
        <fullName evidence="2">Muscle M-line assembly protein unc-89</fullName>
    </submittedName>
</protein>
<name>A0A8D9ASD4_9HEMI</name>
<dbReference type="EMBL" id="HBUF01586340">
    <property type="protein sequence ID" value="CAG6771918.1"/>
    <property type="molecule type" value="Transcribed_RNA"/>
</dbReference>